<dbReference type="EMBL" id="KZ679142">
    <property type="protein sequence ID" value="PTB72267.1"/>
    <property type="molecule type" value="Genomic_DNA"/>
</dbReference>
<evidence type="ECO:0000313" key="2">
    <source>
        <dbReference type="EMBL" id="PTB72267.1"/>
    </source>
</evidence>
<organism evidence="2 3">
    <name type="scientific">Trichoderma longibrachiatum ATCC 18648</name>
    <dbReference type="NCBI Taxonomy" id="983965"/>
    <lineage>
        <taxon>Eukaryota</taxon>
        <taxon>Fungi</taxon>
        <taxon>Dikarya</taxon>
        <taxon>Ascomycota</taxon>
        <taxon>Pezizomycotina</taxon>
        <taxon>Sordariomycetes</taxon>
        <taxon>Hypocreomycetidae</taxon>
        <taxon>Hypocreales</taxon>
        <taxon>Hypocreaceae</taxon>
        <taxon>Trichoderma</taxon>
    </lineage>
</organism>
<reference evidence="2 3" key="1">
    <citation type="submission" date="2016-07" db="EMBL/GenBank/DDBJ databases">
        <title>Multiple horizontal gene transfer events from other fungi enriched the ability of initially mycotrophic Trichoderma (Ascomycota) to feed on dead plant biomass.</title>
        <authorList>
            <consortium name="DOE Joint Genome Institute"/>
            <person name="Aerts A."/>
            <person name="Atanasova L."/>
            <person name="Chenthamara K."/>
            <person name="Zhang J."/>
            <person name="Grujic M."/>
            <person name="Henrissat B."/>
            <person name="Kuo A."/>
            <person name="Salamov A."/>
            <person name="Lipzen A."/>
            <person name="Labutti K."/>
            <person name="Barry K."/>
            <person name="Miao Y."/>
            <person name="Rahimi M.J."/>
            <person name="Shen Q."/>
            <person name="Grigoriev I.V."/>
            <person name="Kubicek C.P."/>
            <person name="Druzhinina I.S."/>
        </authorList>
    </citation>
    <scope>NUCLEOTIDE SEQUENCE [LARGE SCALE GENOMIC DNA]</scope>
    <source>
        <strain evidence="2 3">ATCC 18648</strain>
    </source>
</reference>
<proteinExistence type="predicted"/>
<gene>
    <name evidence="2" type="ORF">M440DRAFT_1405654</name>
</gene>
<dbReference type="AlphaFoldDB" id="A0A2T4BSH2"/>
<accession>A0A2T4BSH2</accession>
<evidence type="ECO:0000256" key="1">
    <source>
        <dbReference type="SAM" id="MobiDB-lite"/>
    </source>
</evidence>
<keyword evidence="3" id="KW-1185">Reference proteome</keyword>
<dbReference type="Proteomes" id="UP000240760">
    <property type="component" value="Unassembled WGS sequence"/>
</dbReference>
<name>A0A2T4BSH2_TRILO</name>
<evidence type="ECO:0000313" key="3">
    <source>
        <dbReference type="Proteomes" id="UP000240760"/>
    </source>
</evidence>
<protein>
    <submittedName>
        <fullName evidence="2">Uncharacterized protein</fullName>
    </submittedName>
</protein>
<feature type="region of interest" description="Disordered" evidence="1">
    <location>
        <begin position="1"/>
        <end position="22"/>
    </location>
</feature>
<sequence length="166" mass="18310">MSTALIQAPSSEHHDASPTTSHHALATVTRTMCSFRVSSSCTSLVFYALPTAPHRCIQYSPSRQPAGKTPLFIVNRNQKAPAQHQTTSQVHLLLTSKSPQPGPSMARLRRARILLLQFLLVNRSNNHKTRPLVCPSSPRAEARIQRGPSRLLVPSSSHGSWMFTIL</sequence>
<feature type="compositionally biased region" description="Polar residues" evidence="1">
    <location>
        <begin position="1"/>
        <end position="10"/>
    </location>
</feature>